<feature type="compositionally biased region" description="Low complexity" evidence="1">
    <location>
        <begin position="324"/>
        <end position="337"/>
    </location>
</feature>
<reference evidence="2" key="1">
    <citation type="journal article" date="2022" name="Int. J. Mol. Sci.">
        <title>Draft Genome of Tanacetum Coccineum: Genomic Comparison of Closely Related Tanacetum-Family Plants.</title>
        <authorList>
            <person name="Yamashiro T."/>
            <person name="Shiraishi A."/>
            <person name="Nakayama K."/>
            <person name="Satake H."/>
        </authorList>
    </citation>
    <scope>NUCLEOTIDE SEQUENCE</scope>
</reference>
<name>A0ABQ5IJ89_9ASTR</name>
<keyword evidence="3" id="KW-1185">Reference proteome</keyword>
<gene>
    <name evidence="2" type="ORF">Tco_1110429</name>
</gene>
<evidence type="ECO:0000313" key="2">
    <source>
        <dbReference type="EMBL" id="GJU00091.1"/>
    </source>
</evidence>
<protein>
    <submittedName>
        <fullName evidence="2">Uncharacterized protein</fullName>
    </submittedName>
</protein>
<comment type="caution">
    <text evidence="2">The sequence shown here is derived from an EMBL/GenBank/DDBJ whole genome shotgun (WGS) entry which is preliminary data.</text>
</comment>
<evidence type="ECO:0000256" key="1">
    <source>
        <dbReference type="SAM" id="MobiDB-lite"/>
    </source>
</evidence>
<reference evidence="2" key="2">
    <citation type="submission" date="2022-01" db="EMBL/GenBank/DDBJ databases">
        <authorList>
            <person name="Yamashiro T."/>
            <person name="Shiraishi A."/>
            <person name="Satake H."/>
            <person name="Nakayama K."/>
        </authorList>
    </citation>
    <scope>NUCLEOTIDE SEQUENCE</scope>
</reference>
<proteinExistence type="predicted"/>
<feature type="region of interest" description="Disordered" evidence="1">
    <location>
        <begin position="283"/>
        <end position="346"/>
    </location>
</feature>
<dbReference type="EMBL" id="BQNB010020830">
    <property type="protein sequence ID" value="GJU00091.1"/>
    <property type="molecule type" value="Genomic_DNA"/>
</dbReference>
<accession>A0ABQ5IJ89</accession>
<dbReference type="Proteomes" id="UP001151760">
    <property type="component" value="Unassembled WGS sequence"/>
</dbReference>
<sequence>MHGFGYSPSFSNVVKGKEVQECHDTPVLILEWGSLNYGGDHVLVGCVKDFKTLPNIHNVCLSEGFSKEEENDDEMILSSFQSIVNEYNVMENSPDGVEKSPRKMENSLDHVENYDVYVDNSPEISPKQLENSHVHVENSHVHVENSLEQMENSSVHVENSYAHMENSPGLSRDPFRNEVVVNVAHEGISSLGIVKSVPKNMSPTGSKHDHVDSLAPSSKPVNGFSILERFKEFISIGQAMVFGLSEKEKKQWVKMLCHSNQVNFLSLQETKMVSFDIFKVTRSGDQRESGRGGQGNGRGSQGGGRGGQGSSQGSQGGGRDGQESDQGSQGSSRCNRVNGGGGGVPDFATIIAQQLQNLLPTIVEK</sequence>
<evidence type="ECO:0000313" key="3">
    <source>
        <dbReference type="Proteomes" id="UP001151760"/>
    </source>
</evidence>
<feature type="compositionally biased region" description="Gly residues" evidence="1">
    <location>
        <begin position="291"/>
        <end position="319"/>
    </location>
</feature>
<organism evidence="2 3">
    <name type="scientific">Tanacetum coccineum</name>
    <dbReference type="NCBI Taxonomy" id="301880"/>
    <lineage>
        <taxon>Eukaryota</taxon>
        <taxon>Viridiplantae</taxon>
        <taxon>Streptophyta</taxon>
        <taxon>Embryophyta</taxon>
        <taxon>Tracheophyta</taxon>
        <taxon>Spermatophyta</taxon>
        <taxon>Magnoliopsida</taxon>
        <taxon>eudicotyledons</taxon>
        <taxon>Gunneridae</taxon>
        <taxon>Pentapetalae</taxon>
        <taxon>asterids</taxon>
        <taxon>campanulids</taxon>
        <taxon>Asterales</taxon>
        <taxon>Asteraceae</taxon>
        <taxon>Asteroideae</taxon>
        <taxon>Anthemideae</taxon>
        <taxon>Anthemidinae</taxon>
        <taxon>Tanacetum</taxon>
    </lineage>
</organism>